<dbReference type="InterPro" id="IPR000305">
    <property type="entry name" value="GIY-YIG_endonuc"/>
</dbReference>
<keyword evidence="2" id="KW-0547">Nucleotide-binding</keyword>
<gene>
    <name evidence="2" type="ORF">ABIQ69_02945</name>
</gene>
<keyword evidence="2" id="KW-0347">Helicase</keyword>
<evidence type="ECO:0000313" key="2">
    <source>
        <dbReference type="EMBL" id="XBX82896.1"/>
    </source>
</evidence>
<proteinExistence type="predicted"/>
<dbReference type="RefSeq" id="WP_350348912.1">
    <property type="nucleotide sequence ID" value="NZ_CP158374.1"/>
</dbReference>
<evidence type="ECO:0000259" key="1">
    <source>
        <dbReference type="PROSITE" id="PS50164"/>
    </source>
</evidence>
<dbReference type="AlphaFoldDB" id="A0AAU7WAI6"/>
<sequence length="580" mass="66017">MTSFRIEHLPFNKATLRDWALPDGRHSNWPVVYAINGRNQVYIGETLNAVVRMRQHLDSPSKQQEKLGAVRIIVDDTFNKSACLDLESYLIRLFAGDGRFRVLNRNEGITDADYFDRARYRATFTEIFEQLRAQGLFARSLPEIENSDLFKLSPYKALNQDQAVAIEDILEGLFADVERGEGSTIVVQGDPGTGKTVVGIFLMKLLRDIQMSTPSHKSDADSLFSEFFVEGFPELLRDFRMGLVVPQQSLRASIKDVFRRTPGLHPSMVLTPFEVGKSVERFDLLIVDESHRLTQRANQSAGTLNRAFTDITRSLFGADDLSRTQLDWVRAQSAHQIFLLDAAQSVRPADLPAQVLRELVDEARKTRRHYPLLSQMRVLAGGDYISYVRDVLSGEAASVLAFPTYDLRFFDDLSEMATAIRDRDQEVGLARMVSGYAWDWKSRKDSAAFDIELDGIRLRWNRMQVDWINSPGAIDEVGSIHTVQGYDLNYAGVIIGRDLRFDRHRGHLRVDRASYFDKKGKENNPARGLIYTDDDLLRFVTNIYGVLLTRGMRGTYVYVCDPDLREYLRQFFGSNPTPAL</sequence>
<keyword evidence="2" id="KW-0067">ATP-binding</keyword>
<dbReference type="EMBL" id="CP158374">
    <property type="protein sequence ID" value="XBX82896.1"/>
    <property type="molecule type" value="Genomic_DNA"/>
</dbReference>
<dbReference type="Pfam" id="PF09848">
    <property type="entry name" value="SLFN-g3_helicase"/>
    <property type="match status" value="1"/>
</dbReference>
<accession>A0AAU7WAI6</accession>
<dbReference type="Gene3D" id="3.40.50.300">
    <property type="entry name" value="P-loop containing nucleotide triphosphate hydrolases"/>
    <property type="match status" value="1"/>
</dbReference>
<name>A0AAU7WAI6_9MICO</name>
<dbReference type="SUPFAM" id="SSF52540">
    <property type="entry name" value="P-loop containing nucleoside triphosphate hydrolases"/>
    <property type="match status" value="1"/>
</dbReference>
<organism evidence="2">
    <name type="scientific">Agromyces sp. G08B096</name>
    <dbReference type="NCBI Taxonomy" id="3156399"/>
    <lineage>
        <taxon>Bacteria</taxon>
        <taxon>Bacillati</taxon>
        <taxon>Actinomycetota</taxon>
        <taxon>Actinomycetes</taxon>
        <taxon>Micrococcales</taxon>
        <taxon>Microbacteriaceae</taxon>
        <taxon>Agromyces</taxon>
    </lineage>
</organism>
<dbReference type="InterPro" id="IPR018647">
    <property type="entry name" value="SLFN_3-like_DNA/RNA_helicase"/>
</dbReference>
<dbReference type="GO" id="GO:0004386">
    <property type="term" value="F:helicase activity"/>
    <property type="evidence" value="ECO:0007669"/>
    <property type="project" value="UniProtKB-KW"/>
</dbReference>
<feature type="domain" description="GIY-YIG" evidence="1">
    <location>
        <begin position="28"/>
        <end position="105"/>
    </location>
</feature>
<dbReference type="PROSITE" id="PS50164">
    <property type="entry name" value="GIY_YIG"/>
    <property type="match status" value="1"/>
</dbReference>
<dbReference type="InterPro" id="IPR027417">
    <property type="entry name" value="P-loop_NTPase"/>
</dbReference>
<keyword evidence="2" id="KW-0378">Hydrolase</keyword>
<reference evidence="2" key="1">
    <citation type="submission" date="2024-05" db="EMBL/GenBank/DDBJ databases">
        <authorList>
            <person name="Yu L."/>
        </authorList>
    </citation>
    <scope>NUCLEOTIDE SEQUENCE</scope>
    <source>
        <strain evidence="2">G08B096</strain>
    </source>
</reference>
<dbReference type="CDD" id="cd10439">
    <property type="entry name" value="GIY-YIG_COG3410"/>
    <property type="match status" value="1"/>
</dbReference>
<protein>
    <submittedName>
        <fullName evidence="2">DNA/RNA helicase domain-containing protein</fullName>
    </submittedName>
</protein>